<dbReference type="InterPro" id="IPR011990">
    <property type="entry name" value="TPR-like_helical_dom_sf"/>
</dbReference>
<feature type="chain" id="PRO_5046380272" description="Selenoprotein O" evidence="12">
    <location>
        <begin position="18"/>
        <end position="1038"/>
    </location>
</feature>
<name>A0ABR0DM36_9LAMI</name>
<keyword evidence="4" id="KW-0548">Nucleotidyltransferase</keyword>
<dbReference type="InterPro" id="IPR000719">
    <property type="entry name" value="Prot_kinase_dom"/>
</dbReference>
<sequence>MMLLLIGKLASTSLMRCNVGSLDAAVKVQTLEVNGASADEVRNFEYCCLGEVRMLSVLKHSCIVDFYGHQISSKWSLTEDGNAEGRTLQSAILMEYINGGSLKSYVEKLSGAGEKHVSLDLALSIARDVAFALTELHSKHIIHRDIKSENILIDLDKKKQDGTPIVKICDFDRAIPLHSYLHKCCIAHVGVPPPDICVGTPRWMAPEVFRAMHERNLNGLEVDIWSFGCLLLELLTLQVPYSGLPDSDTQKFLQMGERPRLTEELEALAQSEDKDLETESETLKFISELYHHCTEKNPADCPSAENISNSLLAFSSSVTASRSSEQGCEREVPEAAKGSSDELKSECIMRLSWALVHSRRAHDVQRGIAMLEVALFFAPFIHFVILTSKTHVAASLAGSRCPLQVREKLYLLAIGYFRSGDYSRSRELIDRCLEMGVIGIGIGIAATAVWLLAGGISAALSARKKGKDDLALVRTLPDYAIRHHFPHLENISVSDSLSFSTGEGDDSVVDLTSNKYVAWAVEVAERAAFLVAHWQGVGFTNGVLNTDNMSVLGLTIDYGPFGFLDDFDPGFTPNTTDLPRRRYCFANQSDVGLWNIAQFATTLSATKLINDKEANYAMERYGTKFMDEYEGIMTKKVALLKYNKQLISEVLKNMAVDKVDYTNFFRLLSKIKAEPTIPEDELLNPLKAVLLDIYKRFCVALLLSELYADTLHRFWKKEHDLGWKFFMELSKVSEGFIDADTLIIKAQVQVISERADRPFRCLHCQYRRELVRVYLTNVEQICRRFVEERRGKLGKLIEDKARWSSGLKALEGQYMGKKSKGKAALESLSPKDEKGPQNRTKNQILFSGNNCLKNIWRTQADDRSRRSFLVYSVVQPGTPPPSQPPSNFLNWILGIVLTVVVPFFSHKWVSLLKIKNEVETVVQTIEDIAEAAEKVADGVEKVAEDIADDLPEGGRLRKVVDYIEHVAERTSKDAHLVDDFIDKVQEADERIEESIKSLTEESAHHHPKEEDKLNDEPAKEANEADAPSEEENDDVKKD</sequence>
<dbReference type="Gene3D" id="1.10.510.10">
    <property type="entry name" value="Transferase(Phosphotransferase) domain 1"/>
    <property type="match status" value="1"/>
</dbReference>
<evidence type="ECO:0000256" key="11">
    <source>
        <dbReference type="SAM" id="Phobius"/>
    </source>
</evidence>
<dbReference type="Proteomes" id="UP001291926">
    <property type="component" value="Unassembled WGS sequence"/>
</dbReference>
<dbReference type="Gene3D" id="2.60.210.10">
    <property type="entry name" value="Apoptosis, Tumor Necrosis Factor Receptor Associated Protein 2, Chain A"/>
    <property type="match status" value="1"/>
</dbReference>
<feature type="transmembrane region" description="Helical" evidence="11">
    <location>
        <begin position="367"/>
        <end position="386"/>
    </location>
</feature>
<dbReference type="SUPFAM" id="SSF48452">
    <property type="entry name" value="TPR-like"/>
    <property type="match status" value="1"/>
</dbReference>
<protein>
    <recommendedName>
        <fullName evidence="9">Selenoprotein O</fullName>
    </recommendedName>
</protein>
<dbReference type="SUPFAM" id="SSF49599">
    <property type="entry name" value="TRAF domain-like"/>
    <property type="match status" value="1"/>
</dbReference>
<evidence type="ECO:0000256" key="7">
    <source>
        <dbReference type="ARBA" id="ARBA00022840"/>
    </source>
</evidence>
<dbReference type="Pfam" id="PF00069">
    <property type="entry name" value="Pkinase"/>
    <property type="match status" value="1"/>
</dbReference>
<dbReference type="PROSITE" id="PS50011">
    <property type="entry name" value="PROTEIN_KINASE_DOM"/>
    <property type="match status" value="1"/>
</dbReference>
<feature type="compositionally biased region" description="Basic and acidic residues" evidence="10">
    <location>
        <begin position="992"/>
        <end position="1022"/>
    </location>
</feature>
<dbReference type="SUPFAM" id="SSF56112">
    <property type="entry name" value="Protein kinase-like (PK-like)"/>
    <property type="match status" value="1"/>
</dbReference>
<evidence type="ECO:0000256" key="3">
    <source>
        <dbReference type="ARBA" id="ARBA00022679"/>
    </source>
</evidence>
<dbReference type="PANTHER" id="PTHR24359:SF1">
    <property type="entry name" value="INHIBITOR OF NUCLEAR FACTOR KAPPA-B KINASE EPSILON SUBUNIT HOMOLOG 1-RELATED"/>
    <property type="match status" value="1"/>
</dbReference>
<comment type="cofactor">
    <cofactor evidence="1">
        <name>Mg(2+)</name>
        <dbReference type="ChEBI" id="CHEBI:18420"/>
    </cofactor>
</comment>
<evidence type="ECO:0000256" key="6">
    <source>
        <dbReference type="ARBA" id="ARBA00022741"/>
    </source>
</evidence>
<evidence type="ECO:0000256" key="9">
    <source>
        <dbReference type="ARBA" id="ARBA00031547"/>
    </source>
</evidence>
<keyword evidence="11" id="KW-0472">Membrane</keyword>
<feature type="transmembrane region" description="Helical" evidence="11">
    <location>
        <begin position="432"/>
        <end position="453"/>
    </location>
</feature>
<evidence type="ECO:0000256" key="12">
    <source>
        <dbReference type="SAM" id="SignalP"/>
    </source>
</evidence>
<reference evidence="14 15" key="1">
    <citation type="journal article" date="2023" name="bioRxiv">
        <title>Genome report: Whole genome sequence and annotation of Penstemon davidsonii.</title>
        <authorList>
            <person name="Ostevik K.L."/>
            <person name="Alabady M."/>
            <person name="Zhang M."/>
            <person name="Rausher M.D."/>
        </authorList>
    </citation>
    <scope>NUCLEOTIDE SEQUENCE [LARGE SCALE GENOMIC DNA]</scope>
    <source>
        <strain evidence="14">DNT005</strain>
        <tissue evidence="14">Whole leaf</tissue>
    </source>
</reference>
<keyword evidence="6" id="KW-0547">Nucleotide-binding</keyword>
<keyword evidence="7" id="KW-0067">ATP-binding</keyword>
<dbReference type="Gene3D" id="1.10.287.700">
    <property type="entry name" value="Helix hairpin bin"/>
    <property type="match status" value="1"/>
</dbReference>
<keyword evidence="11" id="KW-1133">Transmembrane helix</keyword>
<dbReference type="SMART" id="SM00220">
    <property type="entry name" value="S_TKc"/>
    <property type="match status" value="1"/>
</dbReference>
<evidence type="ECO:0000259" key="13">
    <source>
        <dbReference type="PROSITE" id="PS50011"/>
    </source>
</evidence>
<feature type="region of interest" description="Disordered" evidence="10">
    <location>
        <begin position="992"/>
        <end position="1038"/>
    </location>
</feature>
<evidence type="ECO:0000313" key="15">
    <source>
        <dbReference type="Proteomes" id="UP001291926"/>
    </source>
</evidence>
<organism evidence="14 15">
    <name type="scientific">Penstemon davidsonii</name>
    <dbReference type="NCBI Taxonomy" id="160366"/>
    <lineage>
        <taxon>Eukaryota</taxon>
        <taxon>Viridiplantae</taxon>
        <taxon>Streptophyta</taxon>
        <taxon>Embryophyta</taxon>
        <taxon>Tracheophyta</taxon>
        <taxon>Spermatophyta</taxon>
        <taxon>Magnoliopsida</taxon>
        <taxon>eudicotyledons</taxon>
        <taxon>Gunneridae</taxon>
        <taxon>Pentapetalae</taxon>
        <taxon>asterids</taxon>
        <taxon>lamiids</taxon>
        <taxon>Lamiales</taxon>
        <taxon>Plantaginaceae</taxon>
        <taxon>Cheloneae</taxon>
        <taxon>Penstemon</taxon>
    </lineage>
</organism>
<comment type="similarity">
    <text evidence="2">Belongs to the SELO family.</text>
</comment>
<dbReference type="PANTHER" id="PTHR24359">
    <property type="entry name" value="SERINE/THREONINE-PROTEIN KINASE SBK1"/>
    <property type="match status" value="1"/>
</dbReference>
<dbReference type="EMBL" id="JAYDYQ010001087">
    <property type="protein sequence ID" value="KAK4490169.1"/>
    <property type="molecule type" value="Genomic_DNA"/>
</dbReference>
<evidence type="ECO:0000256" key="2">
    <source>
        <dbReference type="ARBA" id="ARBA00009747"/>
    </source>
</evidence>
<keyword evidence="5" id="KW-0479">Metal-binding</keyword>
<feature type="signal peptide" evidence="12">
    <location>
        <begin position="1"/>
        <end position="17"/>
    </location>
</feature>
<evidence type="ECO:0000256" key="5">
    <source>
        <dbReference type="ARBA" id="ARBA00022723"/>
    </source>
</evidence>
<accession>A0ABR0DM36</accession>
<keyword evidence="11" id="KW-0812">Transmembrane</keyword>
<dbReference type="Pfam" id="PF14852">
    <property type="entry name" value="Fis1_TPR_N"/>
    <property type="match status" value="1"/>
</dbReference>
<evidence type="ECO:0000313" key="14">
    <source>
        <dbReference type="EMBL" id="KAK4490169.1"/>
    </source>
</evidence>
<feature type="domain" description="Protein kinase" evidence="13">
    <location>
        <begin position="1"/>
        <end position="312"/>
    </location>
</feature>
<dbReference type="Pfam" id="PF14853">
    <property type="entry name" value="Fis1_TPR_C"/>
    <property type="match status" value="1"/>
</dbReference>
<comment type="caution">
    <text evidence="14">The sequence shown here is derived from an EMBL/GenBank/DDBJ whole genome shotgun (WGS) entry which is preliminary data.</text>
</comment>
<feature type="compositionally biased region" description="Acidic residues" evidence="10">
    <location>
        <begin position="1026"/>
        <end position="1038"/>
    </location>
</feature>
<keyword evidence="8" id="KW-0460">Magnesium</keyword>
<keyword evidence="15" id="KW-1185">Reference proteome</keyword>
<keyword evidence="3" id="KW-0808">Transferase</keyword>
<evidence type="ECO:0000256" key="1">
    <source>
        <dbReference type="ARBA" id="ARBA00001946"/>
    </source>
</evidence>
<keyword evidence="12" id="KW-0732">Signal</keyword>
<proteinExistence type="inferred from homology"/>
<dbReference type="Gene3D" id="1.25.40.10">
    <property type="entry name" value="Tetratricopeptide repeat domain"/>
    <property type="match status" value="1"/>
</dbReference>
<dbReference type="InterPro" id="IPR028061">
    <property type="entry name" value="Fis1_TPR_C"/>
</dbReference>
<dbReference type="InterPro" id="IPR008974">
    <property type="entry name" value="TRAF-like"/>
</dbReference>
<gene>
    <name evidence="14" type="ORF">RD792_000826</name>
</gene>
<dbReference type="Pfam" id="PF02696">
    <property type="entry name" value="SelO"/>
    <property type="match status" value="1"/>
</dbReference>
<dbReference type="InterPro" id="IPR011009">
    <property type="entry name" value="Kinase-like_dom_sf"/>
</dbReference>
<dbReference type="InterPro" id="IPR008271">
    <property type="entry name" value="Ser/Thr_kinase_AS"/>
</dbReference>
<evidence type="ECO:0000256" key="8">
    <source>
        <dbReference type="ARBA" id="ARBA00022842"/>
    </source>
</evidence>
<dbReference type="InterPro" id="IPR028058">
    <property type="entry name" value="Fis1_TPR_N"/>
</dbReference>
<dbReference type="InterPro" id="IPR003846">
    <property type="entry name" value="SelO"/>
</dbReference>
<dbReference type="PROSITE" id="PS00108">
    <property type="entry name" value="PROTEIN_KINASE_ST"/>
    <property type="match status" value="1"/>
</dbReference>
<evidence type="ECO:0000256" key="4">
    <source>
        <dbReference type="ARBA" id="ARBA00022695"/>
    </source>
</evidence>
<evidence type="ECO:0000256" key="10">
    <source>
        <dbReference type="SAM" id="MobiDB-lite"/>
    </source>
</evidence>